<evidence type="ECO:0000256" key="3">
    <source>
        <dbReference type="ARBA" id="ARBA00022729"/>
    </source>
</evidence>
<dbReference type="InterPro" id="IPR029062">
    <property type="entry name" value="Class_I_gatase-like"/>
</dbReference>
<evidence type="ECO:0000256" key="4">
    <source>
        <dbReference type="ARBA" id="ARBA00022741"/>
    </source>
</evidence>
<feature type="compositionally biased region" description="Low complexity" evidence="8">
    <location>
        <begin position="506"/>
        <end position="524"/>
    </location>
</feature>
<feature type="region of interest" description="Disordered" evidence="8">
    <location>
        <begin position="903"/>
        <end position="973"/>
    </location>
</feature>
<keyword evidence="3" id="KW-0732">Signal</keyword>
<keyword evidence="12" id="KW-1185">Reference proteome</keyword>
<dbReference type="PROSITE" id="PS50011">
    <property type="entry name" value="PROTEIN_KINASE_DOM"/>
    <property type="match status" value="1"/>
</dbReference>
<dbReference type="PANTHER" id="PTHR24347">
    <property type="entry name" value="SERINE/THREONINE-PROTEIN KINASE"/>
    <property type="match status" value="1"/>
</dbReference>
<keyword evidence="4 7" id="KW-0547">Nucleotide-binding</keyword>
<dbReference type="GO" id="GO:0005576">
    <property type="term" value="C:extracellular region"/>
    <property type="evidence" value="ECO:0007669"/>
    <property type="project" value="InterPro"/>
</dbReference>
<feature type="domain" description="Protein kinase" evidence="9">
    <location>
        <begin position="587"/>
        <end position="861"/>
    </location>
</feature>
<keyword evidence="5 11" id="KW-0418">Kinase</keyword>
<feature type="region of interest" description="Disordered" evidence="8">
    <location>
        <begin position="484"/>
        <end position="551"/>
    </location>
</feature>
<dbReference type="PROSITE" id="PS00107">
    <property type="entry name" value="PROTEIN_KINASE_ATP"/>
    <property type="match status" value="1"/>
</dbReference>
<feature type="compositionally biased region" description="Polar residues" evidence="8">
    <location>
        <begin position="925"/>
        <end position="944"/>
    </location>
</feature>
<keyword evidence="1" id="KW-0723">Serine/threonine-protein kinase</keyword>
<dbReference type="EMBL" id="JADGJD010000720">
    <property type="protein sequence ID" value="KAJ3048906.1"/>
    <property type="molecule type" value="Genomic_DNA"/>
</dbReference>
<dbReference type="InterPro" id="IPR002818">
    <property type="entry name" value="DJ-1/PfpI"/>
</dbReference>
<dbReference type="SUPFAM" id="SSF56112">
    <property type="entry name" value="Protein kinase-like (PK-like)"/>
    <property type="match status" value="1"/>
</dbReference>
<evidence type="ECO:0000256" key="7">
    <source>
        <dbReference type="PROSITE-ProRule" id="PRU10141"/>
    </source>
</evidence>
<feature type="binding site" evidence="7">
    <location>
        <position position="620"/>
    </location>
    <ligand>
        <name>ATP</name>
        <dbReference type="ChEBI" id="CHEBI:30616"/>
    </ligand>
</feature>
<evidence type="ECO:0000256" key="6">
    <source>
        <dbReference type="ARBA" id="ARBA00022840"/>
    </source>
</evidence>
<dbReference type="AlphaFoldDB" id="A0AAD5SAA5"/>
<dbReference type="Pfam" id="PF00734">
    <property type="entry name" value="CBM_1"/>
    <property type="match status" value="1"/>
</dbReference>
<dbReference type="Pfam" id="PF00069">
    <property type="entry name" value="Pkinase"/>
    <property type="match status" value="2"/>
</dbReference>
<dbReference type="Gene3D" id="3.30.200.20">
    <property type="entry name" value="Phosphorylase Kinase, domain 1"/>
    <property type="match status" value="1"/>
</dbReference>
<comment type="caution">
    <text evidence="11">The sequence shown here is derived from an EMBL/GenBank/DDBJ whole genome shotgun (WGS) entry which is preliminary data.</text>
</comment>
<dbReference type="InterPro" id="IPR011009">
    <property type="entry name" value="Kinase-like_dom_sf"/>
</dbReference>
<evidence type="ECO:0000259" key="10">
    <source>
        <dbReference type="PROSITE" id="PS51164"/>
    </source>
</evidence>
<dbReference type="GO" id="GO:0005975">
    <property type="term" value="P:carbohydrate metabolic process"/>
    <property type="evidence" value="ECO:0007669"/>
    <property type="project" value="InterPro"/>
</dbReference>
<dbReference type="CDD" id="cd03139">
    <property type="entry name" value="GATase1_PfpI_2"/>
    <property type="match status" value="1"/>
</dbReference>
<evidence type="ECO:0000256" key="8">
    <source>
        <dbReference type="SAM" id="MobiDB-lite"/>
    </source>
</evidence>
<sequence>MAACSIAQLQPKTMGVVIYPGFEMLDVAGPLEYFNSVSFQVPLKVVMISQTGEPTGTYISRHPLPLPDGSIIEMDMDKLGWSGQAFVSNYSYANAPKLDYILVPGGMGGYAEIYNEELLKFLRKKADEVEYFLTVCTGSTLAAKAGLLNGHKATSNKAAWYFVTSPLVSPPGAVEWIPRARWVEDGKFITSSGVQAGMDMSHYFIKKIYGAALAEAVAAGMEYAPHEDPNWDPFAELNGLVNATTTTAPGCPATPTPVTVTVSVPVTVTVTPGQTTRTSSTRTSTITTRITTTTTRTTTRSTPTHTPPASLWAQCGGRGWKGPTTCARGTCNLPSDKPGGRNALHFRFYFHILCKAPKRRQHILAGALASDTRKPQRGQILPPLDRSPTSTKVTKLINIRSDPAPKHPDFFRKQRWRLSSGFLDSESWKPSSDTEKPLRPGLPRCKTNPLPSRTALSNHLKPIVQRPVFASPAAVGSAIMESLRASNSSTPLSEIRKPPSLPVSRAESPASLESLSSSSISSKPLPAPIITPRPISARARLGPTGTGTRALADVDSSITGSTDLSGGKKERIQHHKINDSEDVEAHYTMGKKLGQGSFGTVHTLQHKETLKLYACKIVKKKRGSPLLYDQLQREIAIMKKVNHPHIVQLYEVYETPRKYFLVMEYAITYLHDHGVVHRDLKVSSQLSSLPDFAIFNQTDPSDLLTQPENILISLTDPIDNYIIKVSDFGLATFADACNMMENIVGTPLYMAPEIVQNLGYSATCDVWSIGVMMYLMLLGYSREIETQLGQMIANGKVEFPEEWWKEVSVGGSFCRVFLERNAEGIDEASGFGKARALCEATLKFDPAKRITAREMQMHPWMLGTTHHSPTTPTTTNVLDLMRSYNAERRLRVVLLTVRAAIRVSHPNTHHKPPSRPRKPSKQPSTTDIESASSHPITTTSQDSLCANADESTEWSTRAITRIKAAPRARSAVS</sequence>
<evidence type="ECO:0000259" key="9">
    <source>
        <dbReference type="PROSITE" id="PS50011"/>
    </source>
</evidence>
<dbReference type="InterPro" id="IPR000719">
    <property type="entry name" value="Prot_kinase_dom"/>
</dbReference>
<evidence type="ECO:0000313" key="11">
    <source>
        <dbReference type="EMBL" id="KAJ3048906.1"/>
    </source>
</evidence>
<feature type="compositionally biased region" description="Basic residues" evidence="8">
    <location>
        <begin position="907"/>
        <end position="920"/>
    </location>
</feature>
<dbReference type="InterPro" id="IPR035971">
    <property type="entry name" value="CBD_sf"/>
</dbReference>
<evidence type="ECO:0000256" key="2">
    <source>
        <dbReference type="ARBA" id="ARBA00022679"/>
    </source>
</evidence>
<dbReference type="PROSITE" id="PS51164">
    <property type="entry name" value="CBM1_2"/>
    <property type="match status" value="1"/>
</dbReference>
<accession>A0AAD5SAA5</accession>
<feature type="domain" description="CBM1" evidence="10">
    <location>
        <begin position="307"/>
        <end position="355"/>
    </location>
</feature>
<dbReference type="InterPro" id="IPR000254">
    <property type="entry name" value="CBD"/>
</dbReference>
<dbReference type="InterPro" id="IPR017441">
    <property type="entry name" value="Protein_kinase_ATP_BS"/>
</dbReference>
<dbReference type="Gene3D" id="3.40.50.880">
    <property type="match status" value="1"/>
</dbReference>
<dbReference type="Gene3D" id="1.10.510.10">
    <property type="entry name" value="Transferase(Phosphotransferase) domain 1"/>
    <property type="match status" value="1"/>
</dbReference>
<proteinExistence type="predicted"/>
<reference evidence="11" key="1">
    <citation type="submission" date="2020-05" db="EMBL/GenBank/DDBJ databases">
        <title>Phylogenomic resolution of chytrid fungi.</title>
        <authorList>
            <person name="Stajich J.E."/>
            <person name="Amses K."/>
            <person name="Simmons R."/>
            <person name="Seto K."/>
            <person name="Myers J."/>
            <person name="Bonds A."/>
            <person name="Quandt C.A."/>
            <person name="Barry K."/>
            <person name="Liu P."/>
            <person name="Grigoriev I."/>
            <person name="Longcore J.E."/>
            <person name="James T.Y."/>
        </authorList>
    </citation>
    <scope>NUCLEOTIDE SEQUENCE</scope>
    <source>
        <strain evidence="11">JEL0318</strain>
    </source>
</reference>
<organism evidence="11 12">
    <name type="scientific">Rhizophlyctis rosea</name>
    <dbReference type="NCBI Taxonomy" id="64517"/>
    <lineage>
        <taxon>Eukaryota</taxon>
        <taxon>Fungi</taxon>
        <taxon>Fungi incertae sedis</taxon>
        <taxon>Chytridiomycota</taxon>
        <taxon>Chytridiomycota incertae sedis</taxon>
        <taxon>Chytridiomycetes</taxon>
        <taxon>Rhizophlyctidales</taxon>
        <taxon>Rhizophlyctidaceae</taxon>
        <taxon>Rhizophlyctis</taxon>
    </lineage>
</organism>
<dbReference type="GO" id="GO:0030248">
    <property type="term" value="F:cellulose binding"/>
    <property type="evidence" value="ECO:0007669"/>
    <property type="project" value="InterPro"/>
</dbReference>
<feature type="non-terminal residue" evidence="11">
    <location>
        <position position="973"/>
    </location>
</feature>
<dbReference type="GO" id="GO:0004674">
    <property type="term" value="F:protein serine/threonine kinase activity"/>
    <property type="evidence" value="ECO:0007669"/>
    <property type="project" value="UniProtKB-KW"/>
</dbReference>
<gene>
    <name evidence="11" type="primary">STK33</name>
    <name evidence="11" type="ORF">HK097_010102</name>
</gene>
<dbReference type="Pfam" id="PF01965">
    <property type="entry name" value="DJ-1_PfpI"/>
    <property type="match status" value="1"/>
</dbReference>
<evidence type="ECO:0000313" key="12">
    <source>
        <dbReference type="Proteomes" id="UP001212841"/>
    </source>
</evidence>
<dbReference type="SUPFAM" id="SSF57180">
    <property type="entry name" value="Cellulose-binding domain"/>
    <property type="match status" value="1"/>
</dbReference>
<protein>
    <submittedName>
        <fullName evidence="11">Serine/threonine-protein kinase 33</fullName>
    </submittedName>
</protein>
<evidence type="ECO:0000256" key="1">
    <source>
        <dbReference type="ARBA" id="ARBA00022527"/>
    </source>
</evidence>
<keyword evidence="2" id="KW-0808">Transferase</keyword>
<evidence type="ECO:0000256" key="5">
    <source>
        <dbReference type="ARBA" id="ARBA00022777"/>
    </source>
</evidence>
<feature type="region of interest" description="Disordered" evidence="8">
    <location>
        <begin position="424"/>
        <end position="458"/>
    </location>
</feature>
<dbReference type="SUPFAM" id="SSF52317">
    <property type="entry name" value="Class I glutamine amidotransferase-like"/>
    <property type="match status" value="1"/>
</dbReference>
<keyword evidence="6 7" id="KW-0067">ATP-binding</keyword>
<dbReference type="FunFam" id="3.30.200.20:FF:000315">
    <property type="entry name" value="Calcium-dependent protein kinase 3"/>
    <property type="match status" value="1"/>
</dbReference>
<name>A0AAD5SAA5_9FUNG</name>
<dbReference type="GO" id="GO:0005524">
    <property type="term" value="F:ATP binding"/>
    <property type="evidence" value="ECO:0007669"/>
    <property type="project" value="UniProtKB-UniRule"/>
</dbReference>
<dbReference type="Proteomes" id="UP001212841">
    <property type="component" value="Unassembled WGS sequence"/>
</dbReference>